<dbReference type="WBParaSite" id="maker-uti_cns_0045497-snap-gene-0.16-mRNA-1">
    <property type="protein sequence ID" value="maker-uti_cns_0045497-snap-gene-0.16-mRNA-1"/>
    <property type="gene ID" value="maker-uti_cns_0045497-snap-gene-0.16"/>
</dbReference>
<evidence type="ECO:0000256" key="3">
    <source>
        <dbReference type="ARBA" id="ARBA00022722"/>
    </source>
</evidence>
<keyword evidence="7 8" id="KW-0650">Protein phosphatase inhibitor</keyword>
<keyword evidence="8" id="KW-0131">Cell cycle</keyword>
<comment type="function">
    <text evidence="8">Protein phosphatase inhibitor that specifically inhibits protein phosphatase 2A (PP2A) during mitosis.</text>
</comment>
<dbReference type="Proteomes" id="UP000095280">
    <property type="component" value="Unplaced"/>
</dbReference>
<dbReference type="AlphaFoldDB" id="A0A1I8GIZ1"/>
<dbReference type="Pfam" id="PF00929">
    <property type="entry name" value="RNase_T"/>
    <property type="match status" value="1"/>
</dbReference>
<reference evidence="12 13" key="1">
    <citation type="submission" date="2016-11" db="UniProtKB">
        <authorList>
            <consortium name="WormBaseParasite"/>
        </authorList>
    </citation>
    <scope>IDENTIFICATION</scope>
</reference>
<keyword evidence="8" id="KW-0132">Cell division</keyword>
<evidence type="ECO:0000256" key="8">
    <source>
        <dbReference type="RuleBase" id="RU363120"/>
    </source>
</evidence>
<dbReference type="InterPro" id="IPR036397">
    <property type="entry name" value="RNaseH_sf"/>
</dbReference>
<dbReference type="NCBIfam" id="NF003765">
    <property type="entry name" value="PRK05359.1"/>
    <property type="match status" value="1"/>
</dbReference>
<dbReference type="GO" id="GO:0000175">
    <property type="term" value="F:3'-5'-RNA exonuclease activity"/>
    <property type="evidence" value="ECO:0007669"/>
    <property type="project" value="InterPro"/>
</dbReference>
<organism evidence="11 13">
    <name type="scientific">Macrostomum lignano</name>
    <dbReference type="NCBI Taxonomy" id="282301"/>
    <lineage>
        <taxon>Eukaryota</taxon>
        <taxon>Metazoa</taxon>
        <taxon>Spiralia</taxon>
        <taxon>Lophotrochozoa</taxon>
        <taxon>Platyhelminthes</taxon>
        <taxon>Rhabditophora</taxon>
        <taxon>Macrostomorpha</taxon>
        <taxon>Macrostomida</taxon>
        <taxon>Macrostomidae</taxon>
        <taxon>Macrostomum</taxon>
    </lineage>
</organism>
<keyword evidence="8" id="KW-0963">Cytoplasm</keyword>
<evidence type="ECO:0000313" key="11">
    <source>
        <dbReference type="Proteomes" id="UP000095280"/>
    </source>
</evidence>
<dbReference type="SMART" id="SM00479">
    <property type="entry name" value="EXOIII"/>
    <property type="match status" value="1"/>
</dbReference>
<feature type="domain" description="Exonuclease" evidence="10">
    <location>
        <begin position="7"/>
        <end position="162"/>
    </location>
</feature>
<proteinExistence type="inferred from homology"/>
<accession>A0A1I8GIZ1</accession>
<keyword evidence="3" id="KW-0540">Nuclease</keyword>
<name>A0A1I8GIZ1_9PLAT</name>
<comment type="subcellular location">
    <subcellularLocation>
        <location evidence="8">Cytoplasm</location>
    </subcellularLocation>
</comment>
<dbReference type="GO" id="GO:0004864">
    <property type="term" value="F:protein phosphatase inhibitor activity"/>
    <property type="evidence" value="ECO:0007669"/>
    <property type="project" value="UniProtKB-KW"/>
</dbReference>
<evidence type="ECO:0000313" key="13">
    <source>
        <dbReference type="WBParaSite" id="maker-uti_cns_0002014-snap-gene-0.3-mRNA-1"/>
    </source>
</evidence>
<keyword evidence="6" id="KW-0269">Exonuclease</keyword>
<dbReference type="InterPro" id="IPR022894">
    <property type="entry name" value="Oligoribonuclease"/>
</dbReference>
<evidence type="ECO:0000256" key="1">
    <source>
        <dbReference type="ARBA" id="ARBA00009921"/>
    </source>
</evidence>
<evidence type="ECO:0000256" key="7">
    <source>
        <dbReference type="ARBA" id="ARBA00023272"/>
    </source>
</evidence>
<evidence type="ECO:0000256" key="2">
    <source>
        <dbReference type="ARBA" id="ARBA00010520"/>
    </source>
</evidence>
<keyword evidence="5" id="KW-0378">Hydrolase</keyword>
<evidence type="ECO:0000256" key="5">
    <source>
        <dbReference type="ARBA" id="ARBA00022801"/>
    </source>
</evidence>
<dbReference type="Pfam" id="PF04667">
    <property type="entry name" value="Endosulfine"/>
    <property type="match status" value="1"/>
</dbReference>
<dbReference type="GO" id="GO:0005739">
    <property type="term" value="C:mitochondrion"/>
    <property type="evidence" value="ECO:0007669"/>
    <property type="project" value="TreeGrafter"/>
</dbReference>
<keyword evidence="11" id="KW-1185">Reference proteome</keyword>
<dbReference type="Gene3D" id="3.30.420.10">
    <property type="entry name" value="Ribonuclease H-like superfamily/Ribonuclease H"/>
    <property type="match status" value="1"/>
</dbReference>
<evidence type="ECO:0000256" key="9">
    <source>
        <dbReference type="SAM" id="MobiDB-lite"/>
    </source>
</evidence>
<evidence type="ECO:0000259" key="10">
    <source>
        <dbReference type="SMART" id="SM00479"/>
    </source>
</evidence>
<dbReference type="SUPFAM" id="SSF53098">
    <property type="entry name" value="Ribonuclease H-like"/>
    <property type="match status" value="1"/>
</dbReference>
<dbReference type="InterPro" id="IPR006760">
    <property type="entry name" value="Endosulphine"/>
</dbReference>
<feature type="region of interest" description="Disordered" evidence="9">
    <location>
        <begin position="204"/>
        <end position="239"/>
    </location>
</feature>
<dbReference type="PANTHER" id="PTHR11046">
    <property type="entry name" value="OLIGORIBONUCLEASE, MITOCHONDRIAL"/>
    <property type="match status" value="1"/>
</dbReference>
<evidence type="ECO:0000256" key="6">
    <source>
        <dbReference type="ARBA" id="ARBA00022839"/>
    </source>
</evidence>
<keyword evidence="4 8" id="KW-0498">Mitosis</keyword>
<comment type="similarity">
    <text evidence="2 8">Belongs to the endosulfine family.</text>
</comment>
<dbReference type="WBParaSite" id="maker-uti_cns_0000107-snap-gene-0.3-mRNA-1">
    <property type="protein sequence ID" value="maker-uti_cns_0000107-snap-gene-0.3-mRNA-1"/>
    <property type="gene ID" value="maker-uti_cns_0000107-snap-gene-0.3"/>
</dbReference>
<protein>
    <submittedName>
        <fullName evidence="12 13">Exonuclease domain-containing protein</fullName>
    </submittedName>
</protein>
<dbReference type="GO" id="GO:0003676">
    <property type="term" value="F:nucleic acid binding"/>
    <property type="evidence" value="ECO:0007669"/>
    <property type="project" value="InterPro"/>
</dbReference>
<dbReference type="CDD" id="cd06135">
    <property type="entry name" value="Orn"/>
    <property type="match status" value="1"/>
</dbReference>
<evidence type="ECO:0000313" key="12">
    <source>
        <dbReference type="WBParaSite" id="maker-uti_cns_0000107-snap-gene-0.3-mRNA-1"/>
    </source>
</evidence>
<dbReference type="InterPro" id="IPR013520">
    <property type="entry name" value="Ribonucl_H"/>
</dbReference>
<dbReference type="PANTHER" id="PTHR11046:SF0">
    <property type="entry name" value="OLIGORIBONUCLEASE, MITOCHONDRIAL"/>
    <property type="match status" value="1"/>
</dbReference>
<sequence length="277" mass="30988">MSSSMQNIVWVDLEMTGLNLDRDKIMEMACLVTDKDLNVLAEAPTMVLHIESNLLNSMDKWCTEHHGKSGLTERCRASRTSLSEAQSAMLDFVRQYTVRGACPLAGNSIHVDAAFLRKYMPDFMAQLHYRIIDVSTVKELCKRCEPVAAAQSVEQAEEEKLRQKYPNLGRKGIGTSVLQKRLNKGHKYFDSGDYNMAKARVSHQKAPLPATQEKEMLQESTGETIPTPDNVPAVRKKSSVNCCPADQHQVTHPDQPVVAQHVQHQPAQQSEDSQSSQ</sequence>
<evidence type="ECO:0000256" key="4">
    <source>
        <dbReference type="ARBA" id="ARBA00022776"/>
    </source>
</evidence>
<dbReference type="InterPro" id="IPR012337">
    <property type="entry name" value="RNaseH-like_sf"/>
</dbReference>
<dbReference type="WBParaSite" id="maker-uti_cns_0002014-snap-gene-0.3-mRNA-1">
    <property type="protein sequence ID" value="maker-uti_cns_0002014-snap-gene-0.3-mRNA-1"/>
    <property type="gene ID" value="maker-uti_cns_0002014-snap-gene-0.3"/>
</dbReference>
<dbReference type="GO" id="GO:0051301">
    <property type="term" value="P:cell division"/>
    <property type="evidence" value="ECO:0007669"/>
    <property type="project" value="UniProtKB-KW"/>
</dbReference>
<comment type="similarity">
    <text evidence="1">Belongs to the oligoribonuclease family.</text>
</comment>